<gene>
    <name evidence="4" type="ORF">ACFFGV_07475</name>
</gene>
<dbReference type="InterPro" id="IPR050832">
    <property type="entry name" value="Bact_Acetyltransf"/>
</dbReference>
<proteinExistence type="predicted"/>
<dbReference type="InterPro" id="IPR016181">
    <property type="entry name" value="Acyl_CoA_acyltransferase"/>
</dbReference>
<keyword evidence="5" id="KW-1185">Reference proteome</keyword>
<dbReference type="RefSeq" id="WP_377346194.1">
    <property type="nucleotide sequence ID" value="NZ_JBHLTP010000004.1"/>
</dbReference>
<accession>A0ABV6LLY7</accession>
<protein>
    <submittedName>
        <fullName evidence="4">GNAT family N-acetyltransferase</fullName>
        <ecNumber evidence="4">2.3.-.-</ecNumber>
    </submittedName>
</protein>
<dbReference type="PANTHER" id="PTHR43877">
    <property type="entry name" value="AMINOALKYLPHOSPHONATE N-ACETYLTRANSFERASE-RELATED-RELATED"/>
    <property type="match status" value="1"/>
</dbReference>
<dbReference type="InterPro" id="IPR000182">
    <property type="entry name" value="GNAT_dom"/>
</dbReference>
<keyword evidence="1 4" id="KW-0808">Transferase</keyword>
<dbReference type="GO" id="GO:0016746">
    <property type="term" value="F:acyltransferase activity"/>
    <property type="evidence" value="ECO:0007669"/>
    <property type="project" value="UniProtKB-KW"/>
</dbReference>
<dbReference type="Pfam" id="PF00583">
    <property type="entry name" value="Acetyltransf_1"/>
    <property type="match status" value="1"/>
</dbReference>
<dbReference type="EMBL" id="JBHLTP010000004">
    <property type="protein sequence ID" value="MFC0523422.1"/>
    <property type="molecule type" value="Genomic_DNA"/>
</dbReference>
<feature type="domain" description="N-acetyltransferase" evidence="3">
    <location>
        <begin position="1"/>
        <end position="169"/>
    </location>
</feature>
<dbReference type="PROSITE" id="PS51186">
    <property type="entry name" value="GNAT"/>
    <property type="match status" value="1"/>
</dbReference>
<sequence length="170" mass="19083">MDYKRLTEEDAASYWQLRLEALKGNPEAFLITYQSALQKNNPVQQTADRLQSRDNYTFGAFYNDQLVGVVTLLPHTQHEKVRHKGDILAMYVSPASRGNGVGKKLLDMCTSTGRNIELEQLQLSVVASNASALALYETCGFTQYGYESGAIRLENGTYQDEILMAKYITD</sequence>
<evidence type="ECO:0000256" key="2">
    <source>
        <dbReference type="ARBA" id="ARBA00023315"/>
    </source>
</evidence>
<keyword evidence="2 4" id="KW-0012">Acyltransferase</keyword>
<dbReference type="PANTHER" id="PTHR43877:SF2">
    <property type="entry name" value="AMINOALKYLPHOSPHONATE N-ACETYLTRANSFERASE-RELATED"/>
    <property type="match status" value="1"/>
</dbReference>
<name>A0ABV6LLY7_9BACI</name>
<evidence type="ECO:0000256" key="1">
    <source>
        <dbReference type="ARBA" id="ARBA00022679"/>
    </source>
</evidence>
<evidence type="ECO:0000313" key="5">
    <source>
        <dbReference type="Proteomes" id="UP001589836"/>
    </source>
</evidence>
<dbReference type="Proteomes" id="UP001589836">
    <property type="component" value="Unassembled WGS sequence"/>
</dbReference>
<reference evidence="4 5" key="1">
    <citation type="submission" date="2024-09" db="EMBL/GenBank/DDBJ databases">
        <authorList>
            <person name="Sun Q."/>
            <person name="Mori K."/>
        </authorList>
    </citation>
    <scope>NUCLEOTIDE SEQUENCE [LARGE SCALE GENOMIC DNA]</scope>
    <source>
        <strain evidence="4 5">NCAIM B.02529</strain>
    </source>
</reference>
<dbReference type="Gene3D" id="3.40.630.30">
    <property type="match status" value="1"/>
</dbReference>
<evidence type="ECO:0000313" key="4">
    <source>
        <dbReference type="EMBL" id="MFC0523422.1"/>
    </source>
</evidence>
<comment type="caution">
    <text evidence="4">The sequence shown here is derived from an EMBL/GenBank/DDBJ whole genome shotgun (WGS) entry which is preliminary data.</text>
</comment>
<organism evidence="4 5">
    <name type="scientific">Pontibacillus salicampi</name>
    <dbReference type="NCBI Taxonomy" id="1449801"/>
    <lineage>
        <taxon>Bacteria</taxon>
        <taxon>Bacillati</taxon>
        <taxon>Bacillota</taxon>
        <taxon>Bacilli</taxon>
        <taxon>Bacillales</taxon>
        <taxon>Bacillaceae</taxon>
        <taxon>Pontibacillus</taxon>
    </lineage>
</organism>
<dbReference type="EC" id="2.3.-.-" evidence="4"/>
<evidence type="ECO:0000259" key="3">
    <source>
        <dbReference type="PROSITE" id="PS51186"/>
    </source>
</evidence>
<dbReference type="CDD" id="cd04301">
    <property type="entry name" value="NAT_SF"/>
    <property type="match status" value="1"/>
</dbReference>
<dbReference type="SUPFAM" id="SSF55729">
    <property type="entry name" value="Acyl-CoA N-acyltransferases (Nat)"/>
    <property type="match status" value="1"/>
</dbReference>